<keyword evidence="6" id="KW-1185">Reference proteome</keyword>
<evidence type="ECO:0000256" key="3">
    <source>
        <dbReference type="RuleBase" id="RU367006"/>
    </source>
</evidence>
<dbReference type="EMBL" id="CAXITT010000723">
    <property type="protein sequence ID" value="CAL1545560.1"/>
    <property type="molecule type" value="Genomic_DNA"/>
</dbReference>
<protein>
    <recommendedName>
        <fullName evidence="2 3">COP9 signalosome complex subunit 6</fullName>
    </recommendedName>
</protein>
<dbReference type="Gene3D" id="3.40.140.10">
    <property type="entry name" value="Cytidine Deaminase, domain 2"/>
    <property type="match status" value="1"/>
</dbReference>
<dbReference type="GO" id="GO:0000338">
    <property type="term" value="P:protein deneddylation"/>
    <property type="evidence" value="ECO:0007669"/>
    <property type="project" value="InterPro"/>
</dbReference>
<gene>
    <name evidence="5" type="ORF">GSLYS_00019043001</name>
</gene>
<dbReference type="Pfam" id="PF13012">
    <property type="entry name" value="MitMem_reg"/>
    <property type="match status" value="1"/>
</dbReference>
<dbReference type="PANTHER" id="PTHR10540">
    <property type="entry name" value="EUKARYOTIC TRANSLATION INITIATION FACTOR 3 SUBUNIT F-RELATED"/>
    <property type="match status" value="1"/>
</dbReference>
<dbReference type="FunFam" id="3.40.140.10:FF:000075">
    <property type="entry name" value="COP9 signalosome complex subunit 6"/>
    <property type="match status" value="1"/>
</dbReference>
<dbReference type="GO" id="GO:0008180">
    <property type="term" value="C:COP9 signalosome"/>
    <property type="evidence" value="ECO:0007669"/>
    <property type="project" value="UniProtKB-UniRule"/>
</dbReference>
<comment type="subcellular location">
    <subcellularLocation>
        <location evidence="3">Cytoplasm</location>
    </subcellularLocation>
    <subcellularLocation>
        <location evidence="3">Nucleus</location>
    </subcellularLocation>
</comment>
<keyword evidence="3" id="KW-0963">Cytoplasm</keyword>
<dbReference type="AlphaFoldDB" id="A0AAV2IH73"/>
<dbReference type="GO" id="GO:0005737">
    <property type="term" value="C:cytoplasm"/>
    <property type="evidence" value="ECO:0007669"/>
    <property type="project" value="UniProtKB-SubCell"/>
</dbReference>
<dbReference type="Proteomes" id="UP001497497">
    <property type="component" value="Unassembled WGS sequence"/>
</dbReference>
<comment type="function">
    <text evidence="3">Component of the COP9 signalosome complex (CSN), a complex involved in various cellular and developmental processes.</text>
</comment>
<dbReference type="InterPro" id="IPR037518">
    <property type="entry name" value="MPN"/>
</dbReference>
<dbReference type="SMART" id="SM00232">
    <property type="entry name" value="JAB_MPN"/>
    <property type="match status" value="1"/>
</dbReference>
<sequence>MATQMEVDQPSTGVMASPGTTGSVAVALHPLVIMNISEHWTRVKAQEGKPTQVLGAVIGQQKGRKIEVMNSIELMFDVVCGDVIIDMEYYNLKEGQYKQVFSEMDFLGWYSTGDGPTESDIKIHKQFFSINESPIFLQLNPQARTSDLPISMFESVIDLVKGEATVLFVDIPYTLATEEAERIGVDHVARIALSCNVSLNILLKLYFKFTAEHLVAQHSSIKMLHNRIMVILAYIQAAQKGDVAKNHDILREAYSLCYRLPVLNSQRFKEDYYTQCNDVCLMAYLGAMTKGSNTMNQFLNKFNVLYDKGMGRRMRGLFF</sequence>
<name>A0AAV2IH73_LYMST</name>
<comment type="similarity">
    <text evidence="1 3">Belongs to the peptidase M67A family. CSN6 subfamily.</text>
</comment>
<evidence type="ECO:0000259" key="4">
    <source>
        <dbReference type="PROSITE" id="PS50249"/>
    </source>
</evidence>
<dbReference type="InterPro" id="IPR033859">
    <property type="entry name" value="MPN_CSN6"/>
</dbReference>
<dbReference type="InterPro" id="IPR000555">
    <property type="entry name" value="JAMM/MPN+_dom"/>
</dbReference>
<dbReference type="PROSITE" id="PS50249">
    <property type="entry name" value="MPN"/>
    <property type="match status" value="1"/>
</dbReference>
<evidence type="ECO:0000313" key="6">
    <source>
        <dbReference type="Proteomes" id="UP001497497"/>
    </source>
</evidence>
<organism evidence="5 6">
    <name type="scientific">Lymnaea stagnalis</name>
    <name type="common">Great pond snail</name>
    <name type="synonym">Helix stagnalis</name>
    <dbReference type="NCBI Taxonomy" id="6523"/>
    <lineage>
        <taxon>Eukaryota</taxon>
        <taxon>Metazoa</taxon>
        <taxon>Spiralia</taxon>
        <taxon>Lophotrochozoa</taxon>
        <taxon>Mollusca</taxon>
        <taxon>Gastropoda</taxon>
        <taxon>Heterobranchia</taxon>
        <taxon>Euthyneura</taxon>
        <taxon>Panpulmonata</taxon>
        <taxon>Hygrophila</taxon>
        <taxon>Lymnaeoidea</taxon>
        <taxon>Lymnaeidae</taxon>
        <taxon>Lymnaea</taxon>
    </lineage>
</organism>
<proteinExistence type="inferred from homology"/>
<reference evidence="5 6" key="1">
    <citation type="submission" date="2024-04" db="EMBL/GenBank/DDBJ databases">
        <authorList>
            <consortium name="Genoscope - CEA"/>
            <person name="William W."/>
        </authorList>
    </citation>
    <scope>NUCLEOTIDE SEQUENCE [LARGE SCALE GENOMIC DNA]</scope>
</reference>
<evidence type="ECO:0000256" key="2">
    <source>
        <dbReference type="ARBA" id="ARBA00014871"/>
    </source>
</evidence>
<feature type="domain" description="MPN" evidence="4">
    <location>
        <begin position="26"/>
        <end position="159"/>
    </location>
</feature>
<evidence type="ECO:0000256" key="1">
    <source>
        <dbReference type="ARBA" id="ARBA00010893"/>
    </source>
</evidence>
<dbReference type="InterPro" id="IPR024969">
    <property type="entry name" value="EIF3F/CSN6-like_C"/>
</dbReference>
<keyword evidence="3" id="KW-0736">Signalosome</keyword>
<dbReference type="GO" id="GO:0008237">
    <property type="term" value="F:metallopeptidase activity"/>
    <property type="evidence" value="ECO:0007669"/>
    <property type="project" value="InterPro"/>
</dbReference>
<dbReference type="CDD" id="cd08063">
    <property type="entry name" value="MPN_CSN6"/>
    <property type="match status" value="1"/>
</dbReference>
<dbReference type="Pfam" id="PF01398">
    <property type="entry name" value="JAB"/>
    <property type="match status" value="1"/>
</dbReference>
<comment type="caution">
    <text evidence="5">The sequence shown here is derived from an EMBL/GenBank/DDBJ whole genome shotgun (WGS) entry which is preliminary data.</text>
</comment>
<evidence type="ECO:0000313" key="5">
    <source>
        <dbReference type="EMBL" id="CAL1545560.1"/>
    </source>
</evidence>
<keyword evidence="3" id="KW-0539">Nucleus</keyword>
<dbReference type="PANTHER" id="PTHR10540:SF8">
    <property type="entry name" value="COP9 SIGNALOSOME COMPLEX SUBUNIT 6"/>
    <property type="match status" value="1"/>
</dbReference>
<accession>A0AAV2IH73</accession>